<dbReference type="Gene3D" id="3.40.190.10">
    <property type="entry name" value="Periplasmic binding protein-like II"/>
    <property type="match status" value="1"/>
</dbReference>
<feature type="chain" id="PRO_5046078308" evidence="4">
    <location>
        <begin position="26"/>
        <end position="526"/>
    </location>
</feature>
<evidence type="ECO:0000256" key="4">
    <source>
        <dbReference type="SAM" id="SignalP"/>
    </source>
</evidence>
<reference evidence="6 7" key="1">
    <citation type="submission" date="2023-08" db="EMBL/GenBank/DDBJ databases">
        <title>Functional and genomic diversity of the sorghum phyllosphere microbiome.</title>
        <authorList>
            <person name="Shade A."/>
        </authorList>
    </citation>
    <scope>NUCLEOTIDE SEQUENCE [LARGE SCALE GENOMIC DNA]</scope>
    <source>
        <strain evidence="6 7">SORGH_AS_0335</strain>
    </source>
</reference>
<dbReference type="PANTHER" id="PTHR30290">
    <property type="entry name" value="PERIPLASMIC BINDING COMPONENT OF ABC TRANSPORTER"/>
    <property type="match status" value="1"/>
</dbReference>
<dbReference type="InterPro" id="IPR030678">
    <property type="entry name" value="Peptide/Ni-bd"/>
</dbReference>
<dbReference type="CDD" id="cd08498">
    <property type="entry name" value="PBP2_NikA_DppA_OppA_like_2"/>
    <property type="match status" value="1"/>
</dbReference>
<accession>A0ABU1IAY4</accession>
<dbReference type="InterPro" id="IPR000914">
    <property type="entry name" value="SBP_5_dom"/>
</dbReference>
<dbReference type="Pfam" id="PF00496">
    <property type="entry name" value="SBP_bac_5"/>
    <property type="match status" value="1"/>
</dbReference>
<dbReference type="EMBL" id="JAVIZX010000001">
    <property type="protein sequence ID" value="MDR6214390.1"/>
    <property type="molecule type" value="Genomic_DNA"/>
</dbReference>
<protein>
    <submittedName>
        <fullName evidence="6">Peptide/nickel transport system substrate-binding protein</fullName>
    </submittedName>
</protein>
<keyword evidence="2" id="KW-0813">Transport</keyword>
<evidence type="ECO:0000256" key="2">
    <source>
        <dbReference type="ARBA" id="ARBA00022448"/>
    </source>
</evidence>
<evidence type="ECO:0000256" key="1">
    <source>
        <dbReference type="ARBA" id="ARBA00005695"/>
    </source>
</evidence>
<dbReference type="Proteomes" id="UP001267710">
    <property type="component" value="Unassembled WGS sequence"/>
</dbReference>
<evidence type="ECO:0000256" key="3">
    <source>
        <dbReference type="ARBA" id="ARBA00022729"/>
    </source>
</evidence>
<evidence type="ECO:0000313" key="6">
    <source>
        <dbReference type="EMBL" id="MDR6214390.1"/>
    </source>
</evidence>
<feature type="domain" description="Solute-binding protein family 5" evidence="5">
    <location>
        <begin position="69"/>
        <end position="442"/>
    </location>
</feature>
<sequence>MKIQRKWAAASVLIALPAMVLVANAQVIRVANQGDALSMDPHSLNESLQLSVTGNVYEPLIGRNKDLSLAPALATAWKQTAPTVWRFELRKGVLFHDGTPFTADDVLFSLQRTQANASDMKTYTNDFQEVRKIDDHTVEIETKAPYPILPEVLTLVYMMSKSWCETNQAVVPVDRRKGVENAASFRANGTGPFRVRERQPNVRTVFTRNGSYWGTIESNAAEVVYTPIGNDATRVAALLSGEVDVMEPVPLQDIDRVNGSNLTRAVTGPELRTIFLGMDQKRDELLYSSVKGKNPFKDKRVRQAFYQAIDIDGIRKTVMRGASNPSALLVGPGVNGFTPDIKRLAYDVNAAKKLMAEAGYAEGFEVGMNCPNDRYVNDARICQTIAANLSRINVKVNLQAETKGTYFPKVLRRDTSFYMLGWTPATYDAHNALNAIASCVDDKGAGQFNLGGYCNPKVDALTQQVQSETDRTRRNALIRQAFELHAADVGHIPLHQQALAWGVSRKVRLVQLADNFMPFKWMSISP</sequence>
<organism evidence="6 7">
    <name type="scientific">Paracidovorax wautersii</name>
    <dbReference type="NCBI Taxonomy" id="1177982"/>
    <lineage>
        <taxon>Bacteria</taxon>
        <taxon>Pseudomonadati</taxon>
        <taxon>Pseudomonadota</taxon>
        <taxon>Betaproteobacteria</taxon>
        <taxon>Burkholderiales</taxon>
        <taxon>Comamonadaceae</taxon>
        <taxon>Paracidovorax</taxon>
    </lineage>
</organism>
<feature type="signal peptide" evidence="4">
    <location>
        <begin position="1"/>
        <end position="25"/>
    </location>
</feature>
<keyword evidence="7" id="KW-1185">Reference proteome</keyword>
<dbReference type="Gene3D" id="3.10.105.10">
    <property type="entry name" value="Dipeptide-binding Protein, Domain 3"/>
    <property type="match status" value="1"/>
</dbReference>
<evidence type="ECO:0000259" key="5">
    <source>
        <dbReference type="Pfam" id="PF00496"/>
    </source>
</evidence>
<keyword evidence="3 4" id="KW-0732">Signal</keyword>
<comment type="caution">
    <text evidence="6">The sequence shown here is derived from an EMBL/GenBank/DDBJ whole genome shotgun (WGS) entry which is preliminary data.</text>
</comment>
<comment type="similarity">
    <text evidence="1">Belongs to the bacterial solute-binding protein 5 family.</text>
</comment>
<evidence type="ECO:0000313" key="7">
    <source>
        <dbReference type="Proteomes" id="UP001267710"/>
    </source>
</evidence>
<dbReference type="SUPFAM" id="SSF53850">
    <property type="entry name" value="Periplasmic binding protein-like II"/>
    <property type="match status" value="1"/>
</dbReference>
<dbReference type="InterPro" id="IPR039424">
    <property type="entry name" value="SBP_5"/>
</dbReference>
<gene>
    <name evidence="6" type="ORF">QE399_002079</name>
</gene>
<dbReference type="PANTHER" id="PTHR30290:SF9">
    <property type="entry name" value="OLIGOPEPTIDE-BINDING PROTEIN APPA"/>
    <property type="match status" value="1"/>
</dbReference>
<dbReference type="PIRSF" id="PIRSF002741">
    <property type="entry name" value="MppA"/>
    <property type="match status" value="1"/>
</dbReference>
<dbReference type="RefSeq" id="WP_405043478.1">
    <property type="nucleotide sequence ID" value="NZ_JAVIZX010000001.1"/>
</dbReference>
<proteinExistence type="inferred from homology"/>
<name>A0ABU1IAY4_9BURK</name>
<dbReference type="Gene3D" id="3.90.76.10">
    <property type="entry name" value="Dipeptide-binding Protein, Domain 1"/>
    <property type="match status" value="1"/>
</dbReference>